<dbReference type="InterPro" id="IPR036322">
    <property type="entry name" value="WD40_repeat_dom_sf"/>
</dbReference>
<dbReference type="InterPro" id="IPR037289">
    <property type="entry name" value="Elp2"/>
</dbReference>
<sequence>MIVQEGIFIGGNRQTQVSCYSSEHEILAFGAGKTIALWKPLDSSSYGVFKTLKGHNAEVTCVRFVPGTNLLVSASEDFQIRIWKKRNSTLENGSATFECIQTLTYHKHSITAISVLETMFVVGCADGSVSIWSLGDADEAQLIHAFEPRKNTFPLCLALQEIHNNKILLAIGGTSTDVLIYSFLWEPKTSELSEFQQAAVLEGHEDWIKAMDFHKESPGNLMLATGSQDRYIRLWKIRVNELIDTSDEDESKLKLLSNKQNKFSIGPDFKVAISFEALIIGHDDWISSVQWHENQLRLLASTADTAVMVWEPDEESGVWVCTSRLGELSSKGASTATGSAGGFWSCSWLIKDGEDYIVTNGKTGSWRMWKSDSSGLWDQQLAPTGPVKAVTDVAWAPNGRYLLLTSLDQTTRLIAKCTDRQSKSSDSWFEFSRPQIHGYDMVCVEPISNTKFVSGGDEKILRSFEEPKGVAQILNKFSSISIEDENNMPESASLPALGLSSKATTEAELEENDDPDVRESNETKNISFDLITSSSEPPIEDQLQRHTLWPEIEKLYGHGYEISCLDVSPDAKLIASACKSNNTQHAVIRMFDVDTWLQVKPAEPFHNLTITRLRFSKDNTHLLSVSRDRQWAIWERNSSTNELDLVHKNEKAHTRIIWDCEWAPLDFGQVFFTASRDKSVKAWRFTPESGTYTQISHVKLSEPVTALAVYPELINAKVLLAIGLESGSIQLQLYDDDFDKIIELNDEITAADRINRLRWSSYHEDGSFTLAAASADHSARVYSVALEQVKKASGN</sequence>
<dbReference type="UniPathway" id="UPA00988"/>
<evidence type="ECO:0000256" key="1">
    <source>
        <dbReference type="ARBA" id="ARBA00004123"/>
    </source>
</evidence>
<dbReference type="RefSeq" id="XP_022628894.1">
    <property type="nucleotide sequence ID" value="XM_022771718.1"/>
</dbReference>
<dbReference type="AlphaFoldDB" id="A0A0C7MY66"/>
<evidence type="ECO:0000313" key="14">
    <source>
        <dbReference type="Proteomes" id="UP000054304"/>
    </source>
</evidence>
<dbReference type="PANTHER" id="PTHR44111">
    <property type="entry name" value="ELONGATOR COMPLEX PROTEIN 2"/>
    <property type="match status" value="1"/>
</dbReference>
<evidence type="ECO:0000256" key="11">
    <source>
        <dbReference type="PROSITE-ProRule" id="PRU00221"/>
    </source>
</evidence>
<evidence type="ECO:0000256" key="9">
    <source>
        <dbReference type="ARBA" id="ARBA00022737"/>
    </source>
</evidence>
<dbReference type="PROSITE" id="PS50082">
    <property type="entry name" value="WD_REPEATS_2"/>
    <property type="match status" value="5"/>
</dbReference>
<dbReference type="OrthoDB" id="27911at2759"/>
<gene>
    <name evidence="13" type="ORF">LALA0_S06e00980g</name>
</gene>
<dbReference type="PROSITE" id="PS50294">
    <property type="entry name" value="WD_REPEATS_REGION"/>
    <property type="match status" value="3"/>
</dbReference>
<dbReference type="GO" id="GO:0005634">
    <property type="term" value="C:nucleus"/>
    <property type="evidence" value="ECO:0007669"/>
    <property type="project" value="UniProtKB-SubCell"/>
</dbReference>
<comment type="subcellular location">
    <subcellularLocation>
        <location evidence="2">Cytoplasm</location>
    </subcellularLocation>
    <subcellularLocation>
        <location evidence="1">Nucleus</location>
    </subcellularLocation>
</comment>
<keyword evidence="6" id="KW-0963">Cytoplasm</keyword>
<evidence type="ECO:0000256" key="2">
    <source>
        <dbReference type="ARBA" id="ARBA00004496"/>
    </source>
</evidence>
<organism evidence="13 14">
    <name type="scientific">Lachancea lanzarotensis</name>
    <dbReference type="NCBI Taxonomy" id="1245769"/>
    <lineage>
        <taxon>Eukaryota</taxon>
        <taxon>Fungi</taxon>
        <taxon>Dikarya</taxon>
        <taxon>Ascomycota</taxon>
        <taxon>Saccharomycotina</taxon>
        <taxon>Saccharomycetes</taxon>
        <taxon>Saccharomycetales</taxon>
        <taxon>Saccharomycetaceae</taxon>
        <taxon>Lachancea</taxon>
    </lineage>
</organism>
<dbReference type="EMBL" id="LN736365">
    <property type="protein sequence ID" value="CEP62670.1"/>
    <property type="molecule type" value="Genomic_DNA"/>
</dbReference>
<protein>
    <recommendedName>
        <fullName evidence="5">Elongator complex protein 2</fullName>
    </recommendedName>
</protein>
<feature type="repeat" description="WD" evidence="11">
    <location>
        <begin position="279"/>
        <end position="311"/>
    </location>
</feature>
<feature type="repeat" description="WD" evidence="11">
    <location>
        <begin position="603"/>
        <end position="644"/>
    </location>
</feature>
<keyword evidence="14" id="KW-1185">Reference proteome</keyword>
<dbReference type="Gene3D" id="2.130.10.10">
    <property type="entry name" value="YVTN repeat-like/Quinoprotein amine dehydrogenase"/>
    <property type="match status" value="4"/>
</dbReference>
<dbReference type="Proteomes" id="UP000054304">
    <property type="component" value="Unassembled WGS sequence"/>
</dbReference>
<dbReference type="GeneID" id="34686140"/>
<dbReference type="GO" id="GO:0006357">
    <property type="term" value="P:regulation of transcription by RNA polymerase II"/>
    <property type="evidence" value="ECO:0007669"/>
    <property type="project" value="EnsemblFungi"/>
</dbReference>
<dbReference type="InterPro" id="IPR001680">
    <property type="entry name" value="WD40_rpt"/>
</dbReference>
<feature type="repeat" description="WD" evidence="11">
    <location>
        <begin position="52"/>
        <end position="84"/>
    </location>
</feature>
<dbReference type="CDD" id="cd00200">
    <property type="entry name" value="WD40"/>
    <property type="match status" value="1"/>
</dbReference>
<evidence type="ECO:0000256" key="7">
    <source>
        <dbReference type="ARBA" id="ARBA00022574"/>
    </source>
</evidence>
<comment type="similarity">
    <text evidence="4">Belongs to the WD repeat ELP2 family.</text>
</comment>
<dbReference type="GO" id="GO:0033588">
    <property type="term" value="C:elongator holoenzyme complex"/>
    <property type="evidence" value="ECO:0007669"/>
    <property type="project" value="EnsemblFungi"/>
</dbReference>
<accession>A0A0C7MY66</accession>
<evidence type="ECO:0000256" key="5">
    <source>
        <dbReference type="ARBA" id="ARBA00020267"/>
    </source>
</evidence>
<feature type="repeat" description="WD" evidence="11">
    <location>
        <begin position="103"/>
        <end position="142"/>
    </location>
</feature>
<evidence type="ECO:0000256" key="4">
    <source>
        <dbReference type="ARBA" id="ARBA00005881"/>
    </source>
</evidence>
<feature type="region of interest" description="Disordered" evidence="12">
    <location>
        <begin position="491"/>
        <end position="523"/>
    </location>
</feature>
<feature type="repeat" description="WD" evidence="11">
    <location>
        <begin position="201"/>
        <end position="245"/>
    </location>
</feature>
<dbReference type="HOGENOM" id="CLU_006430_0_0_1"/>
<dbReference type="GO" id="GO:0002098">
    <property type="term" value="P:tRNA wobble uridine modification"/>
    <property type="evidence" value="ECO:0007669"/>
    <property type="project" value="EnsemblFungi"/>
</dbReference>
<dbReference type="GO" id="GO:0005737">
    <property type="term" value="C:cytoplasm"/>
    <property type="evidence" value="ECO:0007669"/>
    <property type="project" value="UniProtKB-SubCell"/>
</dbReference>
<evidence type="ECO:0000256" key="12">
    <source>
        <dbReference type="SAM" id="MobiDB-lite"/>
    </source>
</evidence>
<comment type="pathway">
    <text evidence="3">tRNA modification; 5-methoxycarbonylmethyl-2-thiouridine-tRNA biosynthesis.</text>
</comment>
<proteinExistence type="inferred from homology"/>
<name>A0A0C7MY66_9SACH</name>
<dbReference type="PANTHER" id="PTHR44111:SF1">
    <property type="entry name" value="ELONGATOR COMPLEX PROTEIN 2"/>
    <property type="match status" value="1"/>
</dbReference>
<dbReference type="FunFam" id="2.130.10.10:FF:000400">
    <property type="entry name" value="Elongator acetyltransferase complex subunit 2"/>
    <property type="match status" value="1"/>
</dbReference>
<dbReference type="GO" id="GO:0008017">
    <property type="term" value="F:microtubule binding"/>
    <property type="evidence" value="ECO:0007669"/>
    <property type="project" value="EnsemblFungi"/>
</dbReference>
<dbReference type="InterPro" id="IPR015943">
    <property type="entry name" value="WD40/YVTN_repeat-like_dom_sf"/>
</dbReference>
<keyword evidence="8" id="KW-0819">tRNA processing</keyword>
<evidence type="ECO:0000256" key="8">
    <source>
        <dbReference type="ARBA" id="ARBA00022694"/>
    </source>
</evidence>
<dbReference type="GO" id="GO:0032447">
    <property type="term" value="P:protein urmylation"/>
    <property type="evidence" value="ECO:0007669"/>
    <property type="project" value="EnsemblFungi"/>
</dbReference>
<reference evidence="13 14" key="1">
    <citation type="submission" date="2014-12" db="EMBL/GenBank/DDBJ databases">
        <authorList>
            <person name="Neuveglise Cecile"/>
        </authorList>
    </citation>
    <scope>NUCLEOTIDE SEQUENCE [LARGE SCALE GENOMIC DNA]</scope>
    <source>
        <strain evidence="13 14">CBS 12615</strain>
    </source>
</reference>
<evidence type="ECO:0000256" key="6">
    <source>
        <dbReference type="ARBA" id="ARBA00022490"/>
    </source>
</evidence>
<evidence type="ECO:0000256" key="10">
    <source>
        <dbReference type="ARBA" id="ARBA00023242"/>
    </source>
</evidence>
<keyword evidence="9" id="KW-0677">Repeat</keyword>
<dbReference type="SMART" id="SM00320">
    <property type="entry name" value="WD40"/>
    <property type="match status" value="10"/>
</dbReference>
<dbReference type="SUPFAM" id="SSF50978">
    <property type="entry name" value="WD40 repeat-like"/>
    <property type="match status" value="2"/>
</dbReference>
<evidence type="ECO:0000256" key="3">
    <source>
        <dbReference type="ARBA" id="ARBA00005043"/>
    </source>
</evidence>
<evidence type="ECO:0000313" key="13">
    <source>
        <dbReference type="EMBL" id="CEP62670.1"/>
    </source>
</evidence>
<dbReference type="Pfam" id="PF00400">
    <property type="entry name" value="WD40"/>
    <property type="match status" value="7"/>
</dbReference>
<keyword evidence="7 11" id="KW-0853">WD repeat</keyword>
<keyword evidence="10" id="KW-0539">Nucleus</keyword>
<dbReference type="STRING" id="1245769.A0A0C7MY66"/>